<gene>
    <name evidence="2" type="ORF">BDV96DRAFT_636304</name>
</gene>
<organism evidence="2 3">
    <name type="scientific">Lophiotrema nucula</name>
    <dbReference type="NCBI Taxonomy" id="690887"/>
    <lineage>
        <taxon>Eukaryota</taxon>
        <taxon>Fungi</taxon>
        <taxon>Dikarya</taxon>
        <taxon>Ascomycota</taxon>
        <taxon>Pezizomycotina</taxon>
        <taxon>Dothideomycetes</taxon>
        <taxon>Pleosporomycetidae</taxon>
        <taxon>Pleosporales</taxon>
        <taxon>Lophiotremataceae</taxon>
        <taxon>Lophiotrema</taxon>
    </lineage>
</organism>
<dbReference type="EMBL" id="ML977343">
    <property type="protein sequence ID" value="KAF2109262.1"/>
    <property type="molecule type" value="Genomic_DNA"/>
</dbReference>
<proteinExistence type="predicted"/>
<dbReference type="Proteomes" id="UP000799770">
    <property type="component" value="Unassembled WGS sequence"/>
</dbReference>
<feature type="compositionally biased region" description="Polar residues" evidence="1">
    <location>
        <begin position="102"/>
        <end position="116"/>
    </location>
</feature>
<evidence type="ECO:0000313" key="2">
    <source>
        <dbReference type="EMBL" id="KAF2109262.1"/>
    </source>
</evidence>
<reference evidence="2" key="1">
    <citation type="journal article" date="2020" name="Stud. Mycol.">
        <title>101 Dothideomycetes genomes: a test case for predicting lifestyles and emergence of pathogens.</title>
        <authorList>
            <person name="Haridas S."/>
            <person name="Albert R."/>
            <person name="Binder M."/>
            <person name="Bloem J."/>
            <person name="Labutti K."/>
            <person name="Salamov A."/>
            <person name="Andreopoulos B."/>
            <person name="Baker S."/>
            <person name="Barry K."/>
            <person name="Bills G."/>
            <person name="Bluhm B."/>
            <person name="Cannon C."/>
            <person name="Castanera R."/>
            <person name="Culley D."/>
            <person name="Daum C."/>
            <person name="Ezra D."/>
            <person name="Gonzalez J."/>
            <person name="Henrissat B."/>
            <person name="Kuo A."/>
            <person name="Liang C."/>
            <person name="Lipzen A."/>
            <person name="Lutzoni F."/>
            <person name="Magnuson J."/>
            <person name="Mondo S."/>
            <person name="Nolan M."/>
            <person name="Ohm R."/>
            <person name="Pangilinan J."/>
            <person name="Park H.-J."/>
            <person name="Ramirez L."/>
            <person name="Alfaro M."/>
            <person name="Sun H."/>
            <person name="Tritt A."/>
            <person name="Yoshinaga Y."/>
            <person name="Zwiers L.-H."/>
            <person name="Turgeon B."/>
            <person name="Goodwin S."/>
            <person name="Spatafora J."/>
            <person name="Crous P."/>
            <person name="Grigoriev I."/>
        </authorList>
    </citation>
    <scope>NUCLEOTIDE SEQUENCE</scope>
    <source>
        <strain evidence="2">CBS 627.86</strain>
    </source>
</reference>
<protein>
    <submittedName>
        <fullName evidence="2">Uncharacterized protein</fullName>
    </submittedName>
</protein>
<sequence>MSIRINRDIICDLKETGGCHWGSMMCHWVLRVWQCGESYFTKYSPCSFDRAIRDPRNTLLNPLHPSIRPIEHEKTPAKLDTTPRSGSKKNTREQNKAEVGKSETSQNERPTASREASITHLALPTINAGSGNNSPTPDPLNIADYARDAQTGAVIPVLLAEVGKASNLSGTLGEEGKCRVFEVVLDTKETTVCPACARYVSAYPFHLLYDSNALSDRETAHVTRRR</sequence>
<name>A0A6A5YQA1_9PLEO</name>
<evidence type="ECO:0000256" key="1">
    <source>
        <dbReference type="SAM" id="MobiDB-lite"/>
    </source>
</evidence>
<evidence type="ECO:0000313" key="3">
    <source>
        <dbReference type="Proteomes" id="UP000799770"/>
    </source>
</evidence>
<dbReference type="AlphaFoldDB" id="A0A6A5YQA1"/>
<feature type="region of interest" description="Disordered" evidence="1">
    <location>
        <begin position="60"/>
        <end position="116"/>
    </location>
</feature>
<feature type="compositionally biased region" description="Basic and acidic residues" evidence="1">
    <location>
        <begin position="90"/>
        <end position="101"/>
    </location>
</feature>
<dbReference type="OrthoDB" id="3929108at2759"/>
<keyword evidence="3" id="KW-1185">Reference proteome</keyword>
<accession>A0A6A5YQA1</accession>